<gene>
    <name evidence="1" type="ORF">dnm_054780</name>
</gene>
<dbReference type="EMBL" id="CP061800">
    <property type="protein sequence ID" value="QTA89425.1"/>
    <property type="molecule type" value="Genomic_DNA"/>
</dbReference>
<organism evidence="1 2">
    <name type="scientific">Desulfonema magnum</name>
    <dbReference type="NCBI Taxonomy" id="45655"/>
    <lineage>
        <taxon>Bacteria</taxon>
        <taxon>Pseudomonadati</taxon>
        <taxon>Thermodesulfobacteriota</taxon>
        <taxon>Desulfobacteria</taxon>
        <taxon>Desulfobacterales</taxon>
        <taxon>Desulfococcaceae</taxon>
        <taxon>Desulfonema</taxon>
    </lineage>
</organism>
<reference evidence="1" key="1">
    <citation type="journal article" date="2021" name="Microb. Physiol.">
        <title>Proteogenomic Insights into the Physiology of Marine, Sulfate-Reducing, Filamentous Desulfonema limicola and Desulfonema magnum.</title>
        <authorList>
            <person name="Schnaars V."/>
            <person name="Wohlbrand L."/>
            <person name="Scheve S."/>
            <person name="Hinrichs C."/>
            <person name="Reinhardt R."/>
            <person name="Rabus R."/>
        </authorList>
    </citation>
    <scope>NUCLEOTIDE SEQUENCE</scope>
    <source>
        <strain evidence="1">4be13</strain>
    </source>
</reference>
<evidence type="ECO:0000313" key="1">
    <source>
        <dbReference type="EMBL" id="QTA89425.1"/>
    </source>
</evidence>
<evidence type="ECO:0000313" key="2">
    <source>
        <dbReference type="Proteomes" id="UP000663722"/>
    </source>
</evidence>
<sequence length="72" mass="7751">MAIFSIPENIGVLPKCDRPKCDRPKCDFGTPDKNILMMTDSGDANKAPQGQYICSIYHAGPVQPSLNPLSSG</sequence>
<proteinExistence type="predicted"/>
<dbReference type="Proteomes" id="UP000663722">
    <property type="component" value="Chromosome"/>
</dbReference>
<dbReference type="AlphaFoldDB" id="A0A975BQX1"/>
<protein>
    <submittedName>
        <fullName evidence="1">Uncharacterized protein</fullName>
    </submittedName>
</protein>
<dbReference type="KEGG" id="dmm:dnm_054780"/>
<keyword evidence="2" id="KW-1185">Reference proteome</keyword>
<dbReference type="RefSeq" id="WP_207678052.1">
    <property type="nucleotide sequence ID" value="NZ_CP061800.1"/>
</dbReference>
<accession>A0A975BQX1</accession>
<name>A0A975BQX1_9BACT</name>